<evidence type="ECO:0000256" key="6">
    <source>
        <dbReference type="ARBA" id="ARBA00022989"/>
    </source>
</evidence>
<evidence type="ECO:0000313" key="11">
    <source>
        <dbReference type="Proteomes" id="UP000011747"/>
    </source>
</evidence>
<reference evidence="10 11" key="1">
    <citation type="submission" date="2011-09" db="EMBL/GenBank/DDBJ databases">
        <title>The Genome Sequence of Bacillus smithii 7_3_47FAA.</title>
        <authorList>
            <consortium name="The Broad Institute Genome Sequencing Platform"/>
            <person name="Earl A."/>
            <person name="Ward D."/>
            <person name="Feldgarden M."/>
            <person name="Gevers D."/>
            <person name="Daigneault M."/>
            <person name="Strauss J."/>
            <person name="Allen-Vercoe E."/>
            <person name="Young S.K."/>
            <person name="Zeng Q."/>
            <person name="Gargeya S."/>
            <person name="Fitzgerald M."/>
            <person name="Haas B."/>
            <person name="Abouelleil A."/>
            <person name="Alvarado L."/>
            <person name="Arachchi H.M."/>
            <person name="Berlin A."/>
            <person name="Brown A."/>
            <person name="Chapman S.B."/>
            <person name="Chen Z."/>
            <person name="Dunbar C."/>
            <person name="Freedman E."/>
            <person name="Gearin G."/>
            <person name="Goldberg J."/>
            <person name="Griggs A."/>
            <person name="Gujja S."/>
            <person name="Heiman D."/>
            <person name="Howarth C."/>
            <person name="Larson L."/>
            <person name="Lui A."/>
            <person name="MacDonald P.J.P."/>
            <person name="Montmayeur A."/>
            <person name="Murphy C."/>
            <person name="Neiman D."/>
            <person name="Pearson M."/>
            <person name="Priest M."/>
            <person name="Roberts A."/>
            <person name="Saif S."/>
            <person name="Shea T."/>
            <person name="Shenoy N."/>
            <person name="Sisk P."/>
            <person name="Stolte C."/>
            <person name="Sykes S."/>
            <person name="Wortman J."/>
            <person name="Nusbaum C."/>
            <person name="Birren B."/>
        </authorList>
    </citation>
    <scope>NUCLEOTIDE SEQUENCE [LARGE SCALE GENOMIC DNA]</scope>
    <source>
        <strain evidence="10 11">7_3_47FAA</strain>
    </source>
</reference>
<feature type="transmembrane region" description="Helical" evidence="8">
    <location>
        <begin position="74"/>
        <end position="89"/>
    </location>
</feature>
<dbReference type="GO" id="GO:0005886">
    <property type="term" value="C:plasma membrane"/>
    <property type="evidence" value="ECO:0007669"/>
    <property type="project" value="UniProtKB-SubCell"/>
</dbReference>
<dbReference type="PIRSF" id="PIRSF004925">
    <property type="entry name" value="HcaT"/>
    <property type="match status" value="1"/>
</dbReference>
<sequence length="384" mass="43223">MKPQTWLSINFFLFFFTWGVFTPYWNTWLINEKGLSIQAAGTIIAVGLLIRAFSTFFVFPFLSKKMAIGHEMKMISLLSALILLLFLPVHSFRWILVVMILFSFVYPMMLAISESLGSIMMKTDQIQYGISRSFGSIGYATALVAVGAILSFYSESSIFWTMFASCCLMTIAAHVQTPKSLMAKHQEQSVSYRPLFQSKRFMAAMVVCILIQGAHASYYNYGFIYLQKLNAGDFWSGMILNLAVLAETLFFMTADRIFQKVSTSRMFAISAAASIVRWGLVYLVPTVWMFIFTQFLHSLTFALAHYAFIRLLNEELDNRLIPAAQGIYASLAMGLSISVFTFLGSYLYSKSAGLAFAGMAAAVIPSLFIALMMNRKFETHPVKE</sequence>
<evidence type="ECO:0000256" key="3">
    <source>
        <dbReference type="ARBA" id="ARBA00022475"/>
    </source>
</evidence>
<feature type="transmembrane region" description="Helical" evidence="8">
    <location>
        <begin position="158"/>
        <end position="175"/>
    </location>
</feature>
<dbReference type="PANTHER" id="PTHR23522">
    <property type="entry name" value="BLL5896 PROTEIN"/>
    <property type="match status" value="1"/>
</dbReference>
<keyword evidence="5 8" id="KW-0812">Transmembrane</keyword>
<dbReference type="GO" id="GO:0030395">
    <property type="term" value="F:lactose binding"/>
    <property type="evidence" value="ECO:0007669"/>
    <property type="project" value="TreeGrafter"/>
</dbReference>
<proteinExistence type="predicted"/>
<dbReference type="InterPro" id="IPR024989">
    <property type="entry name" value="MFS_assoc_dom"/>
</dbReference>
<feature type="transmembrane region" description="Helical" evidence="8">
    <location>
        <begin position="328"/>
        <end position="348"/>
    </location>
</feature>
<dbReference type="GO" id="GO:0015528">
    <property type="term" value="F:lactose:proton symporter activity"/>
    <property type="evidence" value="ECO:0007669"/>
    <property type="project" value="TreeGrafter"/>
</dbReference>
<dbReference type="InterPro" id="IPR026032">
    <property type="entry name" value="HcaT-like"/>
</dbReference>
<comment type="caution">
    <text evidence="10">The sequence shown here is derived from an EMBL/GenBank/DDBJ whole genome shotgun (WGS) entry which is preliminary data.</text>
</comment>
<dbReference type="HOGENOM" id="CLU_013133_6_0_9"/>
<dbReference type="Proteomes" id="UP000011747">
    <property type="component" value="Unassembled WGS sequence"/>
</dbReference>
<feature type="transmembrane region" description="Helical" evidence="8">
    <location>
        <begin position="7"/>
        <end position="25"/>
    </location>
</feature>
<comment type="subcellular location">
    <subcellularLocation>
        <location evidence="1">Cell inner membrane</location>
        <topology evidence="1">Multi-pass membrane protein</topology>
    </subcellularLocation>
</comment>
<accession>G9QLZ6</accession>
<evidence type="ECO:0000256" key="2">
    <source>
        <dbReference type="ARBA" id="ARBA00022448"/>
    </source>
</evidence>
<feature type="domain" description="Major facilitator superfamily associated" evidence="9">
    <location>
        <begin position="5"/>
        <end position="356"/>
    </location>
</feature>
<keyword evidence="2" id="KW-0813">Transport</keyword>
<dbReference type="SUPFAM" id="SSF103473">
    <property type="entry name" value="MFS general substrate transporter"/>
    <property type="match status" value="1"/>
</dbReference>
<evidence type="ECO:0000256" key="8">
    <source>
        <dbReference type="SAM" id="Phobius"/>
    </source>
</evidence>
<dbReference type="InterPro" id="IPR036259">
    <property type="entry name" value="MFS_trans_sf"/>
</dbReference>
<evidence type="ECO:0000313" key="10">
    <source>
        <dbReference type="EMBL" id="EHL77643.1"/>
    </source>
</evidence>
<dbReference type="RefSeq" id="WP_004439603.1">
    <property type="nucleotide sequence ID" value="NZ_JH414756.1"/>
</dbReference>
<dbReference type="Pfam" id="PF12832">
    <property type="entry name" value="MFS_1_like"/>
    <property type="match status" value="1"/>
</dbReference>
<dbReference type="AlphaFoldDB" id="G9QLZ6"/>
<organism evidence="10 11">
    <name type="scientific">Bacillus smithii 7_3_47FAA</name>
    <dbReference type="NCBI Taxonomy" id="665952"/>
    <lineage>
        <taxon>Bacteria</taxon>
        <taxon>Bacillati</taxon>
        <taxon>Bacillota</taxon>
        <taxon>Bacilli</taxon>
        <taxon>Bacillales</taxon>
        <taxon>Bacillaceae</taxon>
        <taxon>Bacillus</taxon>
    </lineage>
</organism>
<protein>
    <recommendedName>
        <fullName evidence="9">Major facilitator superfamily associated domain-containing protein</fullName>
    </recommendedName>
</protein>
<keyword evidence="3" id="KW-1003">Cell membrane</keyword>
<dbReference type="PATRIC" id="fig|665952.3.peg.2094"/>
<name>G9QLZ6_9BACI</name>
<feature type="transmembrane region" description="Helical" evidence="8">
    <location>
        <begin position="234"/>
        <end position="254"/>
    </location>
</feature>
<gene>
    <name evidence="10" type="ORF">HMPREF1015_02054</name>
</gene>
<evidence type="ECO:0000256" key="5">
    <source>
        <dbReference type="ARBA" id="ARBA00022692"/>
    </source>
</evidence>
<keyword evidence="7 8" id="KW-0472">Membrane</keyword>
<evidence type="ECO:0000256" key="4">
    <source>
        <dbReference type="ARBA" id="ARBA00022519"/>
    </source>
</evidence>
<dbReference type="EMBL" id="ACWF01000110">
    <property type="protein sequence ID" value="EHL77643.1"/>
    <property type="molecule type" value="Genomic_DNA"/>
</dbReference>
<feature type="transmembrane region" description="Helical" evidence="8">
    <location>
        <begin position="201"/>
        <end position="222"/>
    </location>
</feature>
<dbReference type="Gene3D" id="1.20.1250.20">
    <property type="entry name" value="MFS general substrate transporter like domains"/>
    <property type="match status" value="2"/>
</dbReference>
<feature type="transmembrane region" description="Helical" evidence="8">
    <location>
        <begin position="37"/>
        <end position="62"/>
    </location>
</feature>
<evidence type="ECO:0000259" key="9">
    <source>
        <dbReference type="Pfam" id="PF12832"/>
    </source>
</evidence>
<keyword evidence="4" id="KW-0997">Cell inner membrane</keyword>
<feature type="transmembrane region" description="Helical" evidence="8">
    <location>
        <begin position="95"/>
        <end position="113"/>
    </location>
</feature>
<feature type="transmembrane region" description="Helical" evidence="8">
    <location>
        <begin position="134"/>
        <end position="152"/>
    </location>
</feature>
<evidence type="ECO:0000256" key="1">
    <source>
        <dbReference type="ARBA" id="ARBA00004429"/>
    </source>
</evidence>
<evidence type="ECO:0000256" key="7">
    <source>
        <dbReference type="ARBA" id="ARBA00023136"/>
    </source>
</evidence>
<keyword evidence="6 8" id="KW-1133">Transmembrane helix</keyword>
<feature type="transmembrane region" description="Helical" evidence="8">
    <location>
        <begin position="354"/>
        <end position="373"/>
    </location>
</feature>
<dbReference type="PANTHER" id="PTHR23522:SF10">
    <property type="entry name" value="3-PHENYLPROPIONIC ACID TRANSPORTER-RELATED"/>
    <property type="match status" value="1"/>
</dbReference>
<keyword evidence="11" id="KW-1185">Reference proteome</keyword>